<evidence type="ECO:0008006" key="3">
    <source>
        <dbReference type="Google" id="ProtNLM"/>
    </source>
</evidence>
<sequence>MRTRKDPSERLYPIRPTGMARWSVVRSIVPVWRAPAWKVVTWTALVCTLWIGASAVATAKIPASAPGPGVPRDIVFSLKHAQGKDWQARDVRIGVSGVSGAGGAEAPSAILTIAQLKLASLQETLRGVRIECPRLDLSDEAFGCRQARVAADWPVIGPQILRARIRYGRADATLDISLDGLRLAQGTAELQGTLRARAWQGGLKMSNVPPATLMQIAGALALPVAGWSAEGEVSLSVEARGSGTRLHTATIDADVSMLSAHNDRGSIASDQLAIRLRSRLQGDDRAANTIHFAAQAESGSGQVYAQPFFLDFGVHALSVQATGSFASGRSLRLDNFSWTHAGVAQAAGEARIAFGAGPPLRSMRLDLAGLRFPEAYESYLQPLLLDTNFKSMQTSGRVEGHLEVEDGVPRKIALTLDELDVGNRLGFGLAGLTGQVNWSMTRPPLAETRREVKAGGAAPPAARQQASHLQWRSGAVFGLEVGGGALAFTAGDRQFHLLRPARIPVLDGAIDLQSFRMRHTGSTGMAFLIDAQIEPMSIAALGRAFGWPEFGGRLSGKVSKLRMRDGVLTLGTILRAQVFDGMVTVADLRLEEPFGQWPRFYSNIALDGLDLESLTRAFSFGRISGRLSGGIDGLQLFNWMPVAFDARLYTPEHDRSRHRISQHAVQNIGRIGGGGAGVTAALSSGVMRFFDDFNYDRLGVSCRLQNDVCTMGGVEDRADGTYYLVKGKGLPRIDVIGSSRRVDWPRLVQQLMAVTQAEGPVVR</sequence>
<organism evidence="1 2">
    <name type="scientific">Steroidobacter denitrificans</name>
    <dbReference type="NCBI Taxonomy" id="465721"/>
    <lineage>
        <taxon>Bacteria</taxon>
        <taxon>Pseudomonadati</taxon>
        <taxon>Pseudomonadota</taxon>
        <taxon>Gammaproteobacteria</taxon>
        <taxon>Steroidobacterales</taxon>
        <taxon>Steroidobacteraceae</taxon>
        <taxon>Steroidobacter</taxon>
    </lineage>
</organism>
<dbReference type="STRING" id="465721.ACG33_13935"/>
<dbReference type="AlphaFoldDB" id="A0A127FCQ4"/>
<keyword evidence="2" id="KW-1185">Reference proteome</keyword>
<name>A0A127FCQ4_STEDE</name>
<dbReference type="Proteomes" id="UP000070250">
    <property type="component" value="Chromosome"/>
</dbReference>
<protein>
    <recommendedName>
        <fullName evidence="3">Dicarboxylate transport domain-containing protein</fullName>
    </recommendedName>
</protein>
<evidence type="ECO:0000313" key="1">
    <source>
        <dbReference type="EMBL" id="AMN48177.1"/>
    </source>
</evidence>
<evidence type="ECO:0000313" key="2">
    <source>
        <dbReference type="Proteomes" id="UP000070250"/>
    </source>
</evidence>
<dbReference type="EMBL" id="CP011971">
    <property type="protein sequence ID" value="AMN48177.1"/>
    <property type="molecule type" value="Genomic_DNA"/>
</dbReference>
<dbReference type="KEGG" id="sdf:ACG33_13935"/>
<proteinExistence type="predicted"/>
<gene>
    <name evidence="1" type="ORF">ACG33_13935</name>
</gene>
<reference evidence="1 2" key="1">
    <citation type="submission" date="2015-06" db="EMBL/GenBank/DDBJ databases">
        <title>A Comprehensive Approach to Explore the Metabolic and Phylogenetic Diversity of Bacterial Steroid Degradation in the Environment: Testosterone as an Example.</title>
        <authorList>
            <person name="Yang F.-C."/>
            <person name="Chen Y.-L."/>
            <person name="Yu C.-P."/>
            <person name="Tang S.-L."/>
            <person name="Wang P.-H."/>
            <person name="Ismail W."/>
            <person name="Wang C.-H."/>
            <person name="Yang C.-Y."/>
            <person name="Chiang Y.-R."/>
        </authorList>
    </citation>
    <scope>NUCLEOTIDE SEQUENCE [LARGE SCALE GENOMIC DNA]</scope>
    <source>
        <strain evidence="1 2">DSM 18526</strain>
    </source>
</reference>
<accession>A0A127FCQ4</accession>